<dbReference type="PROSITE" id="PS50112">
    <property type="entry name" value="PAS"/>
    <property type="match status" value="1"/>
</dbReference>
<dbReference type="GO" id="GO:0005886">
    <property type="term" value="C:plasma membrane"/>
    <property type="evidence" value="ECO:0007669"/>
    <property type="project" value="TreeGrafter"/>
</dbReference>
<accession>A0A0K6H7T4</accession>
<dbReference type="InterPro" id="IPR043128">
    <property type="entry name" value="Rev_trsase/Diguanyl_cyclase"/>
</dbReference>
<dbReference type="STRING" id="375574.GCA_001418035_02634"/>
<dbReference type="RefSeq" id="WP_055434513.1">
    <property type="nucleotide sequence ID" value="NZ_CYHA01000010.1"/>
</dbReference>
<dbReference type="CDD" id="cd01949">
    <property type="entry name" value="GGDEF"/>
    <property type="match status" value="1"/>
</dbReference>
<dbReference type="SUPFAM" id="SSF55785">
    <property type="entry name" value="PYP-like sensor domain (PAS domain)"/>
    <property type="match status" value="1"/>
</dbReference>
<evidence type="ECO:0000313" key="6">
    <source>
        <dbReference type="EMBL" id="CUA87037.1"/>
    </source>
</evidence>
<keyword evidence="3" id="KW-1133">Transmembrane helix</keyword>
<dbReference type="Gene3D" id="3.30.450.20">
    <property type="entry name" value="PAS domain"/>
    <property type="match status" value="1"/>
</dbReference>
<dbReference type="Pfam" id="PF00990">
    <property type="entry name" value="GGDEF"/>
    <property type="match status" value="1"/>
</dbReference>
<dbReference type="InterPro" id="IPR050469">
    <property type="entry name" value="Diguanylate_Cyclase"/>
</dbReference>
<evidence type="ECO:0000259" key="4">
    <source>
        <dbReference type="PROSITE" id="PS50112"/>
    </source>
</evidence>
<dbReference type="Pfam" id="PF08448">
    <property type="entry name" value="PAS_4"/>
    <property type="match status" value="1"/>
</dbReference>
<dbReference type="InterPro" id="IPR000014">
    <property type="entry name" value="PAS"/>
</dbReference>
<dbReference type="OrthoDB" id="9813903at2"/>
<feature type="transmembrane region" description="Helical" evidence="3">
    <location>
        <begin position="6"/>
        <end position="25"/>
    </location>
</feature>
<evidence type="ECO:0000256" key="2">
    <source>
        <dbReference type="ARBA" id="ARBA00034247"/>
    </source>
</evidence>
<dbReference type="InterPro" id="IPR031621">
    <property type="entry name" value="HisKA_7TM"/>
</dbReference>
<dbReference type="GO" id="GO:0043709">
    <property type="term" value="P:cell adhesion involved in single-species biofilm formation"/>
    <property type="evidence" value="ECO:0007669"/>
    <property type="project" value="TreeGrafter"/>
</dbReference>
<keyword evidence="3" id="KW-0812">Transmembrane</keyword>
<dbReference type="EMBL" id="CYHA01000010">
    <property type="protein sequence ID" value="CUA87037.1"/>
    <property type="molecule type" value="Genomic_DNA"/>
</dbReference>
<dbReference type="FunFam" id="3.30.70.270:FF:000001">
    <property type="entry name" value="Diguanylate cyclase domain protein"/>
    <property type="match status" value="1"/>
</dbReference>
<feature type="transmembrane region" description="Helical" evidence="3">
    <location>
        <begin position="145"/>
        <end position="166"/>
    </location>
</feature>
<dbReference type="Pfam" id="PF16927">
    <property type="entry name" value="HisKA_7TM"/>
    <property type="match status" value="1"/>
</dbReference>
<protein>
    <recommendedName>
        <fullName evidence="1">diguanylate cyclase</fullName>
        <ecNumber evidence="1">2.7.7.65</ecNumber>
    </recommendedName>
</protein>
<dbReference type="InterPro" id="IPR013656">
    <property type="entry name" value="PAS_4"/>
</dbReference>
<dbReference type="SUPFAM" id="SSF55073">
    <property type="entry name" value="Nucleotide cyclase"/>
    <property type="match status" value="1"/>
</dbReference>
<keyword evidence="7" id="KW-1185">Reference proteome</keyword>
<feature type="domain" description="PAS" evidence="4">
    <location>
        <begin position="240"/>
        <end position="279"/>
    </location>
</feature>
<evidence type="ECO:0000259" key="5">
    <source>
        <dbReference type="PROSITE" id="PS50887"/>
    </source>
</evidence>
<dbReference type="GO" id="GO:0052621">
    <property type="term" value="F:diguanylate cyclase activity"/>
    <property type="evidence" value="ECO:0007669"/>
    <property type="project" value="UniProtKB-EC"/>
</dbReference>
<dbReference type="PROSITE" id="PS50887">
    <property type="entry name" value="GGDEF"/>
    <property type="match status" value="1"/>
</dbReference>
<dbReference type="InterPro" id="IPR000160">
    <property type="entry name" value="GGDEF_dom"/>
</dbReference>
<dbReference type="InterPro" id="IPR035965">
    <property type="entry name" value="PAS-like_dom_sf"/>
</dbReference>
<keyword evidence="3" id="KW-0472">Membrane</keyword>
<name>A0A0K6H7T4_9NEIS</name>
<dbReference type="AlphaFoldDB" id="A0A0K6H7T4"/>
<sequence length="539" mass="58454">MSFLFTPLAALAGTAGLLAAGTCLLSLHNSRQPGSRWLTWLMAAVALWGFGAAMELSVQDVAAKVVWSKFEYLGTLTTPVLFMLLAADYNRLERLFRRRTLALLFAPPTVCFLLALTNAWHGLIWTSFTPSPAGHNLLIYGHGPAFWLGVVGYSHLACLVAGLFLLRALHIFPRQYRGQAWLLLAAALLPWAGNFLYLSGLSPLAGLDLTPLCFALTGVVLALDLFYFKLLCLVPIARAKALEAMGDGVLVLDPQGLVVDANPAAGQLLGQPTLSLIGQPLPCPALQAALETADAAPCEVVVSGTRFTVLDVRLHRLHEGDLTLGRLMVLRDITEKRLTEAALFEANWALKARVEEVQALQAELHEQVVRDPLTGAFNRRHLEETAATRLAQGRMSAAALVLIDIDRFKEVNDRHGHATGDAVLQYLTALLQDSTRTDDIVCRIGGEEFVVLLPGTHAEEAIEAVERWRQRFSQVPPEAGLPFEALGFSAGITLFPLHGQHLQTLLEAADTALYAAKRGGCNRVCLAPLPNQSATVPAR</sequence>
<dbReference type="GO" id="GO:1902201">
    <property type="term" value="P:negative regulation of bacterial-type flagellum-dependent cell motility"/>
    <property type="evidence" value="ECO:0007669"/>
    <property type="project" value="TreeGrafter"/>
</dbReference>
<dbReference type="Gene3D" id="3.30.70.270">
    <property type="match status" value="1"/>
</dbReference>
<proteinExistence type="predicted"/>
<feature type="domain" description="GGDEF" evidence="5">
    <location>
        <begin position="396"/>
        <end position="529"/>
    </location>
</feature>
<reference evidence="7" key="1">
    <citation type="submission" date="2015-08" db="EMBL/GenBank/DDBJ databases">
        <authorList>
            <person name="Varghese N."/>
        </authorList>
    </citation>
    <scope>NUCLEOTIDE SEQUENCE [LARGE SCALE GENOMIC DNA]</scope>
    <source>
        <strain evidence="7">DSM 17901</strain>
    </source>
</reference>
<dbReference type="Proteomes" id="UP000243535">
    <property type="component" value="Unassembled WGS sequence"/>
</dbReference>
<dbReference type="SMART" id="SM00267">
    <property type="entry name" value="GGDEF"/>
    <property type="match status" value="1"/>
</dbReference>
<dbReference type="NCBIfam" id="TIGR00254">
    <property type="entry name" value="GGDEF"/>
    <property type="match status" value="1"/>
</dbReference>
<comment type="catalytic activity">
    <reaction evidence="2">
        <text>2 GTP = 3',3'-c-di-GMP + 2 diphosphate</text>
        <dbReference type="Rhea" id="RHEA:24898"/>
        <dbReference type="ChEBI" id="CHEBI:33019"/>
        <dbReference type="ChEBI" id="CHEBI:37565"/>
        <dbReference type="ChEBI" id="CHEBI:58805"/>
        <dbReference type="EC" id="2.7.7.65"/>
    </reaction>
</comment>
<feature type="transmembrane region" description="Helical" evidence="3">
    <location>
        <begin position="70"/>
        <end position="89"/>
    </location>
</feature>
<dbReference type="PANTHER" id="PTHR45138:SF9">
    <property type="entry name" value="DIGUANYLATE CYCLASE DGCM-RELATED"/>
    <property type="match status" value="1"/>
</dbReference>
<evidence type="ECO:0000256" key="1">
    <source>
        <dbReference type="ARBA" id="ARBA00012528"/>
    </source>
</evidence>
<organism evidence="6 7">
    <name type="scientific">Gulbenkiania indica</name>
    <dbReference type="NCBI Taxonomy" id="375574"/>
    <lineage>
        <taxon>Bacteria</taxon>
        <taxon>Pseudomonadati</taxon>
        <taxon>Pseudomonadota</taxon>
        <taxon>Betaproteobacteria</taxon>
        <taxon>Neisseriales</taxon>
        <taxon>Chromobacteriaceae</taxon>
        <taxon>Gulbenkiania</taxon>
    </lineage>
</organism>
<gene>
    <name evidence="6" type="ORF">Ga0061063_0047</name>
</gene>
<evidence type="ECO:0000313" key="7">
    <source>
        <dbReference type="Proteomes" id="UP000243535"/>
    </source>
</evidence>
<dbReference type="CDD" id="cd00130">
    <property type="entry name" value="PAS"/>
    <property type="match status" value="1"/>
</dbReference>
<feature type="transmembrane region" description="Helical" evidence="3">
    <location>
        <begin position="37"/>
        <end position="58"/>
    </location>
</feature>
<dbReference type="PANTHER" id="PTHR45138">
    <property type="entry name" value="REGULATORY COMPONENTS OF SENSORY TRANSDUCTION SYSTEM"/>
    <property type="match status" value="1"/>
</dbReference>
<dbReference type="InterPro" id="IPR029787">
    <property type="entry name" value="Nucleotide_cyclase"/>
</dbReference>
<evidence type="ECO:0000256" key="3">
    <source>
        <dbReference type="SAM" id="Phobius"/>
    </source>
</evidence>
<dbReference type="EC" id="2.7.7.65" evidence="1"/>
<feature type="transmembrane region" description="Helical" evidence="3">
    <location>
        <begin position="209"/>
        <end position="228"/>
    </location>
</feature>
<feature type="transmembrane region" description="Helical" evidence="3">
    <location>
        <begin position="178"/>
        <end position="197"/>
    </location>
</feature>
<feature type="transmembrane region" description="Helical" evidence="3">
    <location>
        <begin position="101"/>
        <end position="125"/>
    </location>
</feature>